<feature type="domain" description="GPI inositol-deacylase winged helix" evidence="3">
    <location>
        <begin position="592"/>
        <end position="670"/>
    </location>
</feature>
<evidence type="ECO:0000259" key="4">
    <source>
        <dbReference type="Pfam" id="PF24883"/>
    </source>
</evidence>
<dbReference type="PANTHER" id="PTHR10039">
    <property type="entry name" value="AMELOGENIN"/>
    <property type="match status" value="1"/>
</dbReference>
<dbReference type="EMBL" id="AFNW01000187">
    <property type="protein sequence ID" value="EKJ72863.1"/>
    <property type="molecule type" value="Genomic_DNA"/>
</dbReference>
<dbReference type="eggNOG" id="ENOG502SQCK">
    <property type="taxonomic scope" value="Eukaryota"/>
</dbReference>
<dbReference type="Pfam" id="PF22939">
    <property type="entry name" value="WHD_GPIID"/>
    <property type="match status" value="1"/>
</dbReference>
<feature type="region of interest" description="Disordered" evidence="2">
    <location>
        <begin position="1334"/>
        <end position="1359"/>
    </location>
</feature>
<accession>K3VIC6</accession>
<dbReference type="InterPro" id="IPR054471">
    <property type="entry name" value="GPIID_WHD"/>
</dbReference>
<keyword evidence="1" id="KW-0677">Repeat</keyword>
<dbReference type="SUPFAM" id="SSF52540">
    <property type="entry name" value="P-loop containing nucleoside triphosphate hydrolases"/>
    <property type="match status" value="1"/>
</dbReference>
<proteinExistence type="predicted"/>
<name>K3VIC6_FUSPC</name>
<evidence type="ECO:0008006" key="7">
    <source>
        <dbReference type="Google" id="ProtNLM"/>
    </source>
</evidence>
<dbReference type="InterPro" id="IPR056884">
    <property type="entry name" value="NPHP3-like_N"/>
</dbReference>
<dbReference type="KEGG" id="fpu:FPSE_06909"/>
<reference evidence="5 6" key="1">
    <citation type="journal article" date="2012" name="PLoS Pathog.">
        <title>Comparative pathogenomics reveals horizontally acquired novel virulence genes in fungi infecting cereal hosts.</title>
        <authorList>
            <person name="Gardiner D.M."/>
            <person name="McDonald M.C."/>
            <person name="Covarelli L."/>
            <person name="Solomon P.S."/>
            <person name="Rusu A.G."/>
            <person name="Marshall M."/>
            <person name="Kazan K."/>
            <person name="Chakraborty S."/>
            <person name="McDonald B.A."/>
            <person name="Manners J.M."/>
        </authorList>
    </citation>
    <scope>NUCLEOTIDE SEQUENCE [LARGE SCALE GENOMIC DNA]</scope>
    <source>
        <strain evidence="5 6">CS3096</strain>
    </source>
</reference>
<dbReference type="Gene3D" id="3.40.50.300">
    <property type="entry name" value="P-loop containing nucleotide triphosphate hydrolases"/>
    <property type="match status" value="1"/>
</dbReference>
<dbReference type="GeneID" id="20365527"/>
<dbReference type="HOGENOM" id="CLU_004758_1_0_1"/>
<evidence type="ECO:0000256" key="1">
    <source>
        <dbReference type="ARBA" id="ARBA00022737"/>
    </source>
</evidence>
<feature type="compositionally biased region" description="Basic and acidic residues" evidence="2">
    <location>
        <begin position="1350"/>
        <end position="1359"/>
    </location>
</feature>
<dbReference type="Proteomes" id="UP000007978">
    <property type="component" value="Chromosome 1"/>
</dbReference>
<evidence type="ECO:0000313" key="6">
    <source>
        <dbReference type="Proteomes" id="UP000007978"/>
    </source>
</evidence>
<evidence type="ECO:0000256" key="2">
    <source>
        <dbReference type="SAM" id="MobiDB-lite"/>
    </source>
</evidence>
<sequence>MADLDGPSPRPTPDNLTQHVHDTFQRAVNRCINSFSPELRTEVRRFNSARGILEHMRGLDQNVGLGVPRNVEVFCNAVSRLSDVLDPYSACITSFMQVKPEICGLLCKNYTSFLNKLTDMLETITQDLELDRMIVLTAIDKAKAVGQSKKARDEPPWRLIDAMTVLHCDLLDLFCKVCELFPTKTREGHWRSALRMAKVFWVPFDEHFMHFRQKVSAHRQVLVAELKLLNDRTDITSYESFRKFHEQTFEQFKYIQSELKCTRIDRLKQWVAAESWTTPFEEVKRKRFPNTSTWILQHPQYKWWISPSGGNQESSGPVEAPGGPRILSIQAKPGYGKSVLCGVVIQEHREMITRQRSSQDVCTAMAYYFFDKQRPNQNDCVSALRAIVTQLLYQHQDKSELIDLAVLLKDSTGTGEPNASLVELKNLLILIMQYIQDSSLIFDGLDECQDLDSFLGDLEEISKSSTIKIFFASRPSVDVEKRFQSSVRNILLAERSNFQDIEAYLEPEINNLVQIGLLELDDSVQNVVQSIAKKSRSMFLWANLLIQYLKSEMVTPQERLDALNDMSLFPELDALYARILEKLYTWYSHKSIRRKIQMIFDWTCVAARALSVSELQIALGIQIGRATRKSNQIAGLRDRLIRMTGALIEVSQDGIVRFIHTSVLEFFMDAMDDANDGQNFRIDAGRVHGAFAATCLSYILFDVPKQRLVPAGAQSVSLPTITTRHPLLLYSTQFWAYHACMSLRERGVGSSTADPIHDPSKHTLSQMLAAFLSDRHAVTVWTEAAWLFGEEPCVNDLANVSRQLSSDTYPSLQKDTLQFCKDLDNINAKFAHVLHDDPGEIWEPSIPAFCQSRFWVETQDSRVIDLNSPDAETLFRNSGGGEPILVASQCCSKGQHIGIITLWPSAAFEREMTPREPQVDRLLFMTDELASGWQMSYEVKVLRSQSTIHKLSLELPSLQMSRLLEKAFRSKDPKAFAFPVAFSPNIRQITVLNCLITIVPPTTNDQAESYLAPDFHLQELDIPRPVEPQFCTSSDHHLTSLYSVYCQCAFDWYHIMFSPSSAYVMVLRGPDKFAPLVLWVSREFIIYKDMSDDHRQPDFQAVTRIRSRVFQGPDVFKFHPREPVLVISQMSVTVLWFFEDPVKSSPITIHQTPLYGLAFSQCGNYVHGETQSRGLIIVNISKHIEKYRARCSSWSSCSTTSVVSKYSQTVDVQQGKGKLTEVGNYEKAPETLDSGDISFYKQGERLQISAIRQLNGTGEVLRKEISSDGNVADQCLTRIPMCSNVYQSYTTVLNSGEAENISMVLNKSIQDTYSVGSTAQNELRLPLLITRKTSSIPQHSRKRQSQIELPGRDSKRILN</sequence>
<dbReference type="Pfam" id="PF24883">
    <property type="entry name" value="NPHP3_N"/>
    <property type="match status" value="1"/>
</dbReference>
<comment type="caution">
    <text evidence="5">The sequence shown here is derived from an EMBL/GenBank/DDBJ whole genome shotgun (WGS) entry which is preliminary data.</text>
</comment>
<dbReference type="PANTHER" id="PTHR10039:SF15">
    <property type="entry name" value="NACHT DOMAIN-CONTAINING PROTEIN"/>
    <property type="match status" value="1"/>
</dbReference>
<dbReference type="RefSeq" id="XP_009258302.1">
    <property type="nucleotide sequence ID" value="XM_009260027.1"/>
</dbReference>
<feature type="domain" description="Nephrocystin 3-like N-terminal" evidence="4">
    <location>
        <begin position="290"/>
        <end position="474"/>
    </location>
</feature>
<protein>
    <recommendedName>
        <fullName evidence="7">NACHT domain-containing protein</fullName>
    </recommendedName>
</protein>
<organism evidence="5 6">
    <name type="scientific">Fusarium pseudograminearum (strain CS3096)</name>
    <name type="common">Wheat and barley crown-rot fungus</name>
    <dbReference type="NCBI Taxonomy" id="1028729"/>
    <lineage>
        <taxon>Eukaryota</taxon>
        <taxon>Fungi</taxon>
        <taxon>Dikarya</taxon>
        <taxon>Ascomycota</taxon>
        <taxon>Pezizomycotina</taxon>
        <taxon>Sordariomycetes</taxon>
        <taxon>Hypocreomycetidae</taxon>
        <taxon>Hypocreales</taxon>
        <taxon>Nectriaceae</taxon>
        <taxon>Fusarium</taxon>
    </lineage>
</organism>
<dbReference type="InterPro" id="IPR027417">
    <property type="entry name" value="P-loop_NTPase"/>
</dbReference>
<evidence type="ECO:0000313" key="5">
    <source>
        <dbReference type="EMBL" id="EKJ72863.1"/>
    </source>
</evidence>
<evidence type="ECO:0000259" key="3">
    <source>
        <dbReference type="Pfam" id="PF22939"/>
    </source>
</evidence>
<keyword evidence="6" id="KW-1185">Reference proteome</keyword>
<dbReference type="OrthoDB" id="4772757at2759"/>
<gene>
    <name evidence="5" type="ORF">FPSE_06909</name>
</gene>